<proteinExistence type="predicted"/>
<name>A0A0G1XFJ1_9BACT</name>
<keyword evidence="3" id="KW-0720">Serine protease</keyword>
<organism evidence="5 6">
    <name type="scientific">Candidatus Uhrbacteria bacterium GW2011_GWD2_52_7</name>
    <dbReference type="NCBI Taxonomy" id="1618989"/>
    <lineage>
        <taxon>Bacteria</taxon>
        <taxon>Candidatus Uhriibacteriota</taxon>
    </lineage>
</organism>
<dbReference type="EMBL" id="LCRD01000025">
    <property type="protein sequence ID" value="KKW30043.1"/>
    <property type="molecule type" value="Genomic_DNA"/>
</dbReference>
<dbReference type="AlphaFoldDB" id="A0A0G1XFJ1"/>
<dbReference type="CDD" id="cd07560">
    <property type="entry name" value="Peptidase_S41_CPP"/>
    <property type="match status" value="1"/>
</dbReference>
<keyword evidence="2" id="KW-0378">Hydrolase</keyword>
<evidence type="ECO:0000259" key="4">
    <source>
        <dbReference type="SMART" id="SM00245"/>
    </source>
</evidence>
<evidence type="ECO:0000256" key="3">
    <source>
        <dbReference type="ARBA" id="ARBA00022825"/>
    </source>
</evidence>
<protein>
    <submittedName>
        <fullName evidence="5">Carboxyl-terminal protease</fullName>
    </submittedName>
</protein>
<dbReference type="SMART" id="SM00245">
    <property type="entry name" value="TSPc"/>
    <property type="match status" value="1"/>
</dbReference>
<dbReference type="GO" id="GO:0007165">
    <property type="term" value="P:signal transduction"/>
    <property type="evidence" value="ECO:0007669"/>
    <property type="project" value="TreeGrafter"/>
</dbReference>
<dbReference type="Gene3D" id="3.90.226.10">
    <property type="entry name" value="2-enoyl-CoA Hydratase, Chain A, domain 1"/>
    <property type="match status" value="1"/>
</dbReference>
<dbReference type="PANTHER" id="PTHR32060:SF30">
    <property type="entry name" value="CARBOXY-TERMINAL PROCESSING PROTEASE CTPA"/>
    <property type="match status" value="1"/>
</dbReference>
<sequence length="98" mass="10572">MNGGSASASEILSGALQDYKKATIIGEQTFGKGSVQEYHELPDGSAVKLTIARWLTPFGRSIDHVGITPDVLVEFTVEDYHAGKDPQLDAAVDFFSTR</sequence>
<evidence type="ECO:0000313" key="6">
    <source>
        <dbReference type="Proteomes" id="UP000034846"/>
    </source>
</evidence>
<keyword evidence="1 5" id="KW-0645">Protease</keyword>
<evidence type="ECO:0000313" key="5">
    <source>
        <dbReference type="EMBL" id="KKW30043.1"/>
    </source>
</evidence>
<gene>
    <name evidence="5" type="ORF">UY72_C0025G0019</name>
</gene>
<dbReference type="InterPro" id="IPR029045">
    <property type="entry name" value="ClpP/crotonase-like_dom_sf"/>
</dbReference>
<dbReference type="SUPFAM" id="SSF52096">
    <property type="entry name" value="ClpP/crotonase"/>
    <property type="match status" value="1"/>
</dbReference>
<dbReference type="GO" id="GO:0004175">
    <property type="term" value="F:endopeptidase activity"/>
    <property type="evidence" value="ECO:0007669"/>
    <property type="project" value="TreeGrafter"/>
</dbReference>
<feature type="domain" description="Tail specific protease" evidence="4">
    <location>
        <begin position="1"/>
        <end position="74"/>
    </location>
</feature>
<dbReference type="InterPro" id="IPR004447">
    <property type="entry name" value="Peptidase_S41A"/>
</dbReference>
<comment type="caution">
    <text evidence="5">The sequence shown here is derived from an EMBL/GenBank/DDBJ whole genome shotgun (WGS) entry which is preliminary data.</text>
</comment>
<evidence type="ECO:0000256" key="2">
    <source>
        <dbReference type="ARBA" id="ARBA00022801"/>
    </source>
</evidence>
<evidence type="ECO:0000256" key="1">
    <source>
        <dbReference type="ARBA" id="ARBA00022670"/>
    </source>
</evidence>
<dbReference type="PANTHER" id="PTHR32060">
    <property type="entry name" value="TAIL-SPECIFIC PROTEASE"/>
    <property type="match status" value="1"/>
</dbReference>
<reference evidence="5 6" key="1">
    <citation type="journal article" date="2015" name="Nature">
        <title>rRNA introns, odd ribosomes, and small enigmatic genomes across a large radiation of phyla.</title>
        <authorList>
            <person name="Brown C.T."/>
            <person name="Hug L.A."/>
            <person name="Thomas B.C."/>
            <person name="Sharon I."/>
            <person name="Castelle C.J."/>
            <person name="Singh A."/>
            <person name="Wilkins M.J."/>
            <person name="Williams K.H."/>
            <person name="Banfield J.F."/>
        </authorList>
    </citation>
    <scope>NUCLEOTIDE SEQUENCE [LARGE SCALE GENOMIC DNA]</scope>
</reference>
<dbReference type="GO" id="GO:0008236">
    <property type="term" value="F:serine-type peptidase activity"/>
    <property type="evidence" value="ECO:0007669"/>
    <property type="project" value="UniProtKB-KW"/>
</dbReference>
<dbReference type="Pfam" id="PF03572">
    <property type="entry name" value="Peptidase_S41"/>
    <property type="match status" value="1"/>
</dbReference>
<dbReference type="Proteomes" id="UP000034846">
    <property type="component" value="Unassembled WGS sequence"/>
</dbReference>
<dbReference type="GO" id="GO:0030288">
    <property type="term" value="C:outer membrane-bounded periplasmic space"/>
    <property type="evidence" value="ECO:0007669"/>
    <property type="project" value="TreeGrafter"/>
</dbReference>
<dbReference type="InterPro" id="IPR005151">
    <property type="entry name" value="Tail-specific_protease"/>
</dbReference>
<dbReference type="GO" id="GO:0006508">
    <property type="term" value="P:proteolysis"/>
    <property type="evidence" value="ECO:0007669"/>
    <property type="project" value="UniProtKB-KW"/>
</dbReference>
<accession>A0A0G1XFJ1</accession>